<evidence type="ECO:0000313" key="3">
    <source>
        <dbReference type="EMBL" id="ORX99744.1"/>
    </source>
</evidence>
<dbReference type="Gene3D" id="2.170.270.10">
    <property type="entry name" value="SET domain"/>
    <property type="match status" value="1"/>
</dbReference>
<dbReference type="InParanoid" id="A0A1Y1YQ98"/>
<dbReference type="AlphaFoldDB" id="A0A1Y1YQ98"/>
<feature type="compositionally biased region" description="Basic and acidic residues" evidence="1">
    <location>
        <begin position="257"/>
        <end position="266"/>
    </location>
</feature>
<protein>
    <recommendedName>
        <fullName evidence="2">SET domain-containing protein</fullName>
    </recommendedName>
</protein>
<reference evidence="3 4" key="1">
    <citation type="submission" date="2016-07" db="EMBL/GenBank/DDBJ databases">
        <title>Pervasive Adenine N6-methylation of Active Genes in Fungi.</title>
        <authorList>
            <consortium name="DOE Joint Genome Institute"/>
            <person name="Mondo S.J."/>
            <person name="Dannebaum R.O."/>
            <person name="Kuo R.C."/>
            <person name="Labutti K."/>
            <person name="Haridas S."/>
            <person name="Kuo A."/>
            <person name="Salamov A."/>
            <person name="Ahrendt S.R."/>
            <person name="Lipzen A."/>
            <person name="Sullivan W."/>
            <person name="Andreopoulos W.B."/>
            <person name="Clum A."/>
            <person name="Lindquist E."/>
            <person name="Daum C."/>
            <person name="Ramamoorthy G.K."/>
            <person name="Gryganskyi A."/>
            <person name="Culley D."/>
            <person name="Magnuson J.K."/>
            <person name="James T.Y."/>
            <person name="O'Malley M.A."/>
            <person name="Stajich J.E."/>
            <person name="Spatafora J.W."/>
            <person name="Visel A."/>
            <person name="Grigoriev I.V."/>
        </authorList>
    </citation>
    <scope>NUCLEOTIDE SEQUENCE [LARGE SCALE GENOMIC DNA]</scope>
    <source>
        <strain evidence="3 4">CBS 931.73</strain>
    </source>
</reference>
<dbReference type="InterPro" id="IPR001214">
    <property type="entry name" value="SET_dom"/>
</dbReference>
<evidence type="ECO:0000256" key="1">
    <source>
        <dbReference type="SAM" id="MobiDB-lite"/>
    </source>
</evidence>
<feature type="region of interest" description="Disordered" evidence="1">
    <location>
        <begin position="200"/>
        <end position="266"/>
    </location>
</feature>
<dbReference type="SUPFAM" id="SSF82199">
    <property type="entry name" value="SET domain"/>
    <property type="match status" value="1"/>
</dbReference>
<proteinExistence type="predicted"/>
<feature type="region of interest" description="Disordered" evidence="1">
    <location>
        <begin position="1"/>
        <end position="83"/>
    </location>
</feature>
<organism evidence="3 4">
    <name type="scientific">Basidiobolus meristosporus CBS 931.73</name>
    <dbReference type="NCBI Taxonomy" id="1314790"/>
    <lineage>
        <taxon>Eukaryota</taxon>
        <taxon>Fungi</taxon>
        <taxon>Fungi incertae sedis</taxon>
        <taxon>Zoopagomycota</taxon>
        <taxon>Entomophthoromycotina</taxon>
        <taxon>Basidiobolomycetes</taxon>
        <taxon>Basidiobolales</taxon>
        <taxon>Basidiobolaceae</taxon>
        <taxon>Basidiobolus</taxon>
    </lineage>
</organism>
<dbReference type="InterPro" id="IPR046341">
    <property type="entry name" value="SET_dom_sf"/>
</dbReference>
<gene>
    <name evidence="3" type="ORF">K493DRAFT_313120</name>
</gene>
<feature type="compositionally biased region" description="Basic and acidic residues" evidence="1">
    <location>
        <begin position="8"/>
        <end position="32"/>
    </location>
</feature>
<dbReference type="OrthoDB" id="5560686at2759"/>
<dbReference type="Proteomes" id="UP000193498">
    <property type="component" value="Unassembled WGS sequence"/>
</dbReference>
<feature type="region of interest" description="Disordered" evidence="1">
    <location>
        <begin position="457"/>
        <end position="476"/>
    </location>
</feature>
<feature type="compositionally biased region" description="Basic residues" evidence="1">
    <location>
        <begin position="66"/>
        <end position="83"/>
    </location>
</feature>
<feature type="domain" description="SET" evidence="2">
    <location>
        <begin position="325"/>
        <end position="451"/>
    </location>
</feature>
<feature type="compositionally biased region" description="Basic and acidic residues" evidence="1">
    <location>
        <begin position="200"/>
        <end position="213"/>
    </location>
</feature>
<dbReference type="STRING" id="1314790.A0A1Y1YQ98"/>
<accession>A0A1Y1YQ98</accession>
<sequence length="476" mass="54110">MAACASYRPHDKSTKLEADLSSDEDSKNHYDEQSPNSDQESDDDILKTPKASRTTEHNKTPDSSRKRSNSRANGRTKRKKLNKPRWHTQMYIMFLALRQHPKREASRTELIKAAVALDKKISEERNLPRVFTGKTPMNSASACLTTNGDKYFIPFKPEGAKSTHFRLAYEPGNFESARAEYNKWMDKLIKHDWPVCFGKRHEESAQEKQKPREEDPEIEDVPKTENPTEENVVAEGAAPEAPKTEDTTSENLQIQEPNERTTLEHTEVKTITTNEVQVEASTALVSSETTKSEVIVKSEETLTETTDSKPEKPRVRLSCPTRLDEIIEVKESSIPNAGRGLWAKRFIPAWTPLGFYFGVPMTEDEFDSLKDGVGLASHYSIMYRRTVLDATDEKGMPFTDPEGPIWCPYHFMNEDVRRGNVAFLEGYIVNQIICMTTRDVEVGEELFAYYGSEVDRGNWKKDSTPDISQSEPDSEP</sequence>
<keyword evidence="4" id="KW-1185">Reference proteome</keyword>
<evidence type="ECO:0000259" key="2">
    <source>
        <dbReference type="PROSITE" id="PS50280"/>
    </source>
</evidence>
<dbReference type="EMBL" id="MCFE01000093">
    <property type="protein sequence ID" value="ORX99744.1"/>
    <property type="molecule type" value="Genomic_DNA"/>
</dbReference>
<dbReference type="PROSITE" id="PS50280">
    <property type="entry name" value="SET"/>
    <property type="match status" value="1"/>
</dbReference>
<evidence type="ECO:0000313" key="4">
    <source>
        <dbReference type="Proteomes" id="UP000193498"/>
    </source>
</evidence>
<name>A0A1Y1YQ98_9FUNG</name>
<comment type="caution">
    <text evidence="3">The sequence shown here is derived from an EMBL/GenBank/DDBJ whole genome shotgun (WGS) entry which is preliminary data.</text>
</comment>
<feature type="compositionally biased region" description="Basic and acidic residues" evidence="1">
    <location>
        <begin position="53"/>
        <end position="65"/>
    </location>
</feature>
<feature type="compositionally biased region" description="Polar residues" evidence="1">
    <location>
        <begin position="465"/>
        <end position="476"/>
    </location>
</feature>